<dbReference type="Pfam" id="PF15306">
    <property type="entry name" value="LIN37"/>
    <property type="match status" value="1"/>
</dbReference>
<sequence length="172" mass="19712">MDNLYLDNATAKSSSGAKSNAINEASHRDKTSESTMFVSINDRKVKVGPESDGASLYALCRRWLKNNAPRKEQPGIHNFVKLPKPLPAKKLSESSTSIEENESEDNLEDYLEGEIEAPDKQELLDNHIAHFKNVRKRLREQHKQRIERYKIRLALLLQPNPYEEKVDAPLQF</sequence>
<dbReference type="PANTHER" id="PTHR37173">
    <property type="entry name" value="HYDROXYPROLINE-RICH GLYCOPROTEIN FAMILY PROTEIN"/>
    <property type="match status" value="1"/>
</dbReference>
<dbReference type="OrthoDB" id="1735564at2759"/>
<dbReference type="Proteomes" id="UP000825935">
    <property type="component" value="Chromosome 1"/>
</dbReference>
<dbReference type="PANTHER" id="PTHR37173:SF1">
    <property type="entry name" value="PROLINE-RICH FAMILY PROTEIN"/>
    <property type="match status" value="1"/>
</dbReference>
<gene>
    <name evidence="2" type="ORF">KP509_01G123900</name>
</gene>
<feature type="compositionally biased region" description="Polar residues" evidence="1">
    <location>
        <begin position="10"/>
        <end position="23"/>
    </location>
</feature>
<comment type="caution">
    <text evidence="2">The sequence shown here is derived from an EMBL/GenBank/DDBJ whole genome shotgun (WGS) entry which is preliminary data.</text>
</comment>
<feature type="region of interest" description="Disordered" evidence="1">
    <location>
        <begin position="1"/>
        <end position="32"/>
    </location>
</feature>
<evidence type="ECO:0000313" key="2">
    <source>
        <dbReference type="EMBL" id="KAH7447850.1"/>
    </source>
</evidence>
<dbReference type="InterPro" id="IPR028226">
    <property type="entry name" value="LIN37"/>
</dbReference>
<evidence type="ECO:0000313" key="3">
    <source>
        <dbReference type="Proteomes" id="UP000825935"/>
    </source>
</evidence>
<organism evidence="2 3">
    <name type="scientific">Ceratopteris richardii</name>
    <name type="common">Triangle waterfern</name>
    <dbReference type="NCBI Taxonomy" id="49495"/>
    <lineage>
        <taxon>Eukaryota</taxon>
        <taxon>Viridiplantae</taxon>
        <taxon>Streptophyta</taxon>
        <taxon>Embryophyta</taxon>
        <taxon>Tracheophyta</taxon>
        <taxon>Polypodiopsida</taxon>
        <taxon>Polypodiidae</taxon>
        <taxon>Polypodiales</taxon>
        <taxon>Pteridineae</taxon>
        <taxon>Pteridaceae</taxon>
        <taxon>Parkerioideae</taxon>
        <taxon>Ceratopteris</taxon>
    </lineage>
</organism>
<name>A0A8T2VKS0_CERRI</name>
<reference evidence="2" key="1">
    <citation type="submission" date="2021-08" db="EMBL/GenBank/DDBJ databases">
        <title>WGS assembly of Ceratopteris richardii.</title>
        <authorList>
            <person name="Marchant D.B."/>
            <person name="Chen G."/>
            <person name="Jenkins J."/>
            <person name="Shu S."/>
            <person name="Leebens-Mack J."/>
            <person name="Grimwood J."/>
            <person name="Schmutz J."/>
            <person name="Soltis P."/>
            <person name="Soltis D."/>
            <person name="Chen Z.-H."/>
        </authorList>
    </citation>
    <scope>NUCLEOTIDE SEQUENCE</scope>
    <source>
        <strain evidence="2">Whitten #5841</strain>
        <tissue evidence="2">Leaf</tissue>
    </source>
</reference>
<dbReference type="OMA" id="HAKNIRA"/>
<protein>
    <submittedName>
        <fullName evidence="2">Uncharacterized protein</fullName>
    </submittedName>
</protein>
<accession>A0A8T2VKS0</accession>
<dbReference type="AlphaFoldDB" id="A0A8T2VKS0"/>
<keyword evidence="3" id="KW-1185">Reference proteome</keyword>
<proteinExistence type="predicted"/>
<dbReference type="GO" id="GO:0017053">
    <property type="term" value="C:transcription repressor complex"/>
    <property type="evidence" value="ECO:0007669"/>
    <property type="project" value="InterPro"/>
</dbReference>
<dbReference type="EMBL" id="CM035406">
    <property type="protein sequence ID" value="KAH7447850.1"/>
    <property type="molecule type" value="Genomic_DNA"/>
</dbReference>
<evidence type="ECO:0000256" key="1">
    <source>
        <dbReference type="SAM" id="MobiDB-lite"/>
    </source>
</evidence>